<name>A0A7W7ZTH3_9BACT</name>
<keyword evidence="2" id="KW-0349">Heme</keyword>
<keyword evidence="2" id="KW-0479">Metal-binding</keyword>
<dbReference type="InterPro" id="IPR010723">
    <property type="entry name" value="HemN_C"/>
</dbReference>
<dbReference type="GO" id="GO:0004109">
    <property type="term" value="F:coproporphyrinogen oxidase activity"/>
    <property type="evidence" value="ECO:0007669"/>
    <property type="project" value="InterPro"/>
</dbReference>
<comment type="caution">
    <text evidence="4">The sequence shown here is derived from an EMBL/GenBank/DDBJ whole genome shotgun (WGS) entry which is preliminary data.</text>
</comment>
<dbReference type="Proteomes" id="UP000584867">
    <property type="component" value="Unassembled WGS sequence"/>
</dbReference>
<dbReference type="RefSeq" id="WP_184258217.1">
    <property type="nucleotide sequence ID" value="NZ_JACHIO010000017.1"/>
</dbReference>
<keyword evidence="2" id="KW-0143">Chaperone</keyword>
<dbReference type="SFLD" id="SFLDS00029">
    <property type="entry name" value="Radical_SAM"/>
    <property type="match status" value="1"/>
</dbReference>
<dbReference type="SFLD" id="SFLDG01065">
    <property type="entry name" value="anaerobic_coproporphyrinogen-I"/>
    <property type="match status" value="1"/>
</dbReference>
<dbReference type="EMBL" id="JACHIO010000017">
    <property type="protein sequence ID" value="MBB5065487.1"/>
    <property type="molecule type" value="Genomic_DNA"/>
</dbReference>
<dbReference type="SUPFAM" id="SSF102114">
    <property type="entry name" value="Radical SAM enzymes"/>
    <property type="match status" value="1"/>
</dbReference>
<comment type="similarity">
    <text evidence="1">Belongs to the anaerobic coproporphyrinogen-III oxidase family. HemW subfamily.</text>
</comment>
<dbReference type="GO" id="GO:0051539">
    <property type="term" value="F:4 iron, 4 sulfur cluster binding"/>
    <property type="evidence" value="ECO:0007669"/>
    <property type="project" value="UniProtKB-UniRule"/>
</dbReference>
<protein>
    <recommendedName>
        <fullName evidence="2">Heme chaperone HemW</fullName>
    </recommendedName>
</protein>
<comment type="subcellular location">
    <subcellularLocation>
        <location evidence="2">Cytoplasm</location>
    </subcellularLocation>
</comment>
<dbReference type="Pfam" id="PF06969">
    <property type="entry name" value="HemN_C"/>
    <property type="match status" value="1"/>
</dbReference>
<dbReference type="PROSITE" id="PS51918">
    <property type="entry name" value="RADICAL_SAM"/>
    <property type="match status" value="1"/>
</dbReference>
<keyword evidence="2" id="KW-0963">Cytoplasm</keyword>
<dbReference type="InterPro" id="IPR034505">
    <property type="entry name" value="Coproporphyrinogen-III_oxidase"/>
</dbReference>
<dbReference type="PANTHER" id="PTHR13932">
    <property type="entry name" value="COPROPORPHYRINIGEN III OXIDASE"/>
    <property type="match status" value="1"/>
</dbReference>
<keyword evidence="4" id="KW-0560">Oxidoreductase</keyword>
<evidence type="ECO:0000256" key="2">
    <source>
        <dbReference type="RuleBase" id="RU364116"/>
    </source>
</evidence>
<keyword evidence="2" id="KW-0004">4Fe-4S</keyword>
<dbReference type="Pfam" id="PF04055">
    <property type="entry name" value="Radical_SAM"/>
    <property type="match status" value="1"/>
</dbReference>
<dbReference type="GO" id="GO:0006779">
    <property type="term" value="P:porphyrin-containing compound biosynthetic process"/>
    <property type="evidence" value="ECO:0007669"/>
    <property type="project" value="InterPro"/>
</dbReference>
<organism evidence="4 5">
    <name type="scientific">Granulicella mallensis</name>
    <dbReference type="NCBI Taxonomy" id="940614"/>
    <lineage>
        <taxon>Bacteria</taxon>
        <taxon>Pseudomonadati</taxon>
        <taxon>Acidobacteriota</taxon>
        <taxon>Terriglobia</taxon>
        <taxon>Terriglobales</taxon>
        <taxon>Acidobacteriaceae</taxon>
        <taxon>Granulicella</taxon>
    </lineage>
</organism>
<reference evidence="4 5" key="1">
    <citation type="submission" date="2020-08" db="EMBL/GenBank/DDBJ databases">
        <title>Genomic Encyclopedia of Type Strains, Phase IV (KMG-V): Genome sequencing to study the core and pangenomes of soil and plant-associated prokaryotes.</title>
        <authorList>
            <person name="Whitman W."/>
        </authorList>
    </citation>
    <scope>NUCLEOTIDE SEQUENCE [LARGE SCALE GENOMIC DNA]</scope>
    <source>
        <strain evidence="4 5">X5P3</strain>
    </source>
</reference>
<dbReference type="GO" id="GO:0046872">
    <property type="term" value="F:metal ion binding"/>
    <property type="evidence" value="ECO:0007669"/>
    <property type="project" value="UniProtKB-UniRule"/>
</dbReference>
<dbReference type="InterPro" id="IPR023404">
    <property type="entry name" value="rSAM_horseshoe"/>
</dbReference>
<dbReference type="InterPro" id="IPR006638">
    <property type="entry name" value="Elp3/MiaA/NifB-like_rSAM"/>
</dbReference>
<dbReference type="AlphaFoldDB" id="A0A7W7ZTH3"/>
<keyword evidence="2" id="KW-0408">Iron</keyword>
<dbReference type="NCBIfam" id="TIGR00539">
    <property type="entry name" value="hemN_rel"/>
    <property type="match status" value="1"/>
</dbReference>
<keyword evidence="2" id="KW-0411">Iron-sulfur</keyword>
<sequence>MRIESASDALGIYLSVPFCRAKCSFCNFASGVSSPATIERYVAMLCGEIDAANKAAASLGADLPGSVGTVYFGGGTPSLLAPSQLREIFAALRRNFEIAGDAEITLESAPGQIADELLAEAMRLGVNRVSLGVQSFVDRESAAVGRLHTERECVREILRLRAAGLPEVGADLIAGLPYQTEESFAHSLEVASGVGLTHLSVYMLEVDEDSRLGREVLAGGQRFHAHGVPQEEIAATLYEQACAVLPQQGFAQYEISNFAAKEHQSRHNKKYWQRAPYMGFGLDAHSMLLRREGAVRFANPEELADYSGAVPVDPTLVGVREAFEETVFLGLRMTEGISMQQLRGEFAGELVAPYEEAVRELVDEGLMLAEEDRWRLTLRGRLVSNEVFGHLLERLPG</sequence>
<evidence type="ECO:0000256" key="1">
    <source>
        <dbReference type="ARBA" id="ARBA00006100"/>
    </source>
</evidence>
<evidence type="ECO:0000313" key="4">
    <source>
        <dbReference type="EMBL" id="MBB5065487.1"/>
    </source>
</evidence>
<dbReference type="InterPro" id="IPR058240">
    <property type="entry name" value="rSAM_sf"/>
</dbReference>
<accession>A0A7W7ZTH3</accession>
<comment type="function">
    <text evidence="2">Probably acts as a heme chaperone, transferring heme to an unknown acceptor. Binds one molecule of heme per monomer, possibly covalently. Binds 1 [4Fe-4S] cluster. The cluster is coordinated with 3 cysteines and an exchangeable S-adenosyl-L-methionine.</text>
</comment>
<dbReference type="Gene3D" id="3.80.30.20">
    <property type="entry name" value="tm_1862 like domain"/>
    <property type="match status" value="1"/>
</dbReference>
<dbReference type="SMART" id="SM00729">
    <property type="entry name" value="Elp3"/>
    <property type="match status" value="1"/>
</dbReference>
<gene>
    <name evidence="4" type="ORF">HDF15_003855</name>
</gene>
<evidence type="ECO:0000313" key="5">
    <source>
        <dbReference type="Proteomes" id="UP000584867"/>
    </source>
</evidence>
<feature type="domain" description="Radical SAM core" evidence="3">
    <location>
        <begin position="4"/>
        <end position="251"/>
    </location>
</feature>
<proteinExistence type="inferred from homology"/>
<dbReference type="SFLD" id="SFLDF00562">
    <property type="entry name" value="HemN-like__clustered_with_heat"/>
    <property type="match status" value="1"/>
</dbReference>
<dbReference type="GO" id="GO:0005737">
    <property type="term" value="C:cytoplasm"/>
    <property type="evidence" value="ECO:0007669"/>
    <property type="project" value="UniProtKB-SubCell"/>
</dbReference>
<dbReference type="InterPro" id="IPR007197">
    <property type="entry name" value="rSAM"/>
</dbReference>
<dbReference type="CDD" id="cd01335">
    <property type="entry name" value="Radical_SAM"/>
    <property type="match status" value="1"/>
</dbReference>
<dbReference type="PANTHER" id="PTHR13932:SF5">
    <property type="entry name" value="RADICAL S-ADENOSYL METHIONINE DOMAIN-CONTAINING PROTEIN 1, MITOCHONDRIAL"/>
    <property type="match status" value="1"/>
</dbReference>
<evidence type="ECO:0000259" key="3">
    <source>
        <dbReference type="PROSITE" id="PS51918"/>
    </source>
</evidence>
<dbReference type="InterPro" id="IPR004559">
    <property type="entry name" value="HemW-like"/>
</dbReference>
<keyword evidence="2" id="KW-0949">S-adenosyl-L-methionine</keyword>